<dbReference type="GO" id="GO:0004683">
    <property type="term" value="F:calcium/calmodulin-dependent protein kinase activity"/>
    <property type="evidence" value="ECO:0007669"/>
    <property type="project" value="UniProtKB-EC"/>
</dbReference>
<dbReference type="PANTHER" id="PTHR24347">
    <property type="entry name" value="SERINE/THREONINE-PROTEIN KINASE"/>
    <property type="match status" value="1"/>
</dbReference>
<dbReference type="STRING" id="983966.A0A1E4S3L6"/>
<feature type="compositionally biased region" description="Low complexity" evidence="14">
    <location>
        <begin position="356"/>
        <end position="367"/>
    </location>
</feature>
<dbReference type="OrthoDB" id="40902at2759"/>
<dbReference type="PROSITE" id="PS00107">
    <property type="entry name" value="PROTEIN_KINASE_ATP"/>
    <property type="match status" value="1"/>
</dbReference>
<evidence type="ECO:0000256" key="11">
    <source>
        <dbReference type="ARBA" id="ARBA00047430"/>
    </source>
</evidence>
<dbReference type="InterPro" id="IPR017441">
    <property type="entry name" value="Protein_kinase_ATP_BS"/>
</dbReference>
<dbReference type="Gene3D" id="1.10.510.10">
    <property type="entry name" value="Transferase(Phosphotransferase) domain 1"/>
    <property type="match status" value="1"/>
</dbReference>
<evidence type="ECO:0000256" key="6">
    <source>
        <dbReference type="ARBA" id="ARBA00022741"/>
    </source>
</evidence>
<dbReference type="InterPro" id="IPR008271">
    <property type="entry name" value="Ser/Thr_kinase_AS"/>
</dbReference>
<dbReference type="GeneID" id="30987559"/>
<feature type="compositionally biased region" description="Acidic residues" evidence="14">
    <location>
        <begin position="346"/>
        <end position="355"/>
    </location>
</feature>
<evidence type="ECO:0000256" key="5">
    <source>
        <dbReference type="ARBA" id="ARBA00022679"/>
    </source>
</evidence>
<proteinExistence type="inferred from homology"/>
<dbReference type="SMART" id="SM00220">
    <property type="entry name" value="S_TKc"/>
    <property type="match status" value="1"/>
</dbReference>
<evidence type="ECO:0000313" key="17">
    <source>
        <dbReference type="Proteomes" id="UP000094389"/>
    </source>
</evidence>
<evidence type="ECO:0000259" key="15">
    <source>
        <dbReference type="PROSITE" id="PS50011"/>
    </source>
</evidence>
<dbReference type="PROSITE" id="PS50011">
    <property type="entry name" value="PROTEIN_KINASE_DOM"/>
    <property type="match status" value="1"/>
</dbReference>
<keyword evidence="5" id="KW-0808">Transferase</keyword>
<protein>
    <recommendedName>
        <fullName evidence="2">calcium/calmodulin-dependent protein kinase</fullName>
        <ecNumber evidence="2">2.7.11.17</ecNumber>
    </recommendedName>
</protein>
<evidence type="ECO:0000256" key="8">
    <source>
        <dbReference type="ARBA" id="ARBA00022840"/>
    </source>
</evidence>
<dbReference type="SUPFAM" id="SSF56112">
    <property type="entry name" value="Protein kinase-like (PK-like)"/>
    <property type="match status" value="1"/>
</dbReference>
<evidence type="ECO:0000256" key="13">
    <source>
        <dbReference type="RuleBase" id="RU000304"/>
    </source>
</evidence>
<evidence type="ECO:0000256" key="9">
    <source>
        <dbReference type="ARBA" id="ARBA00022860"/>
    </source>
</evidence>
<dbReference type="AlphaFoldDB" id="A0A1E4S3L6"/>
<comment type="similarity">
    <text evidence="1">Belongs to the protein kinase superfamily. CAMK Ser/Thr protein kinase family. CaMK subfamily.</text>
</comment>
<reference evidence="16 17" key="1">
    <citation type="journal article" date="2016" name="Proc. Natl. Acad. Sci. U.S.A.">
        <title>Comparative genomics of biotechnologically important yeasts.</title>
        <authorList>
            <person name="Riley R."/>
            <person name="Haridas S."/>
            <person name="Wolfe K.H."/>
            <person name="Lopes M.R."/>
            <person name="Hittinger C.T."/>
            <person name="Goeker M."/>
            <person name="Salamov A.A."/>
            <person name="Wisecaver J.H."/>
            <person name="Long T.M."/>
            <person name="Calvey C.H."/>
            <person name="Aerts A.L."/>
            <person name="Barry K.W."/>
            <person name="Choi C."/>
            <person name="Clum A."/>
            <person name="Coughlan A.Y."/>
            <person name="Deshpande S."/>
            <person name="Douglass A.P."/>
            <person name="Hanson S.J."/>
            <person name="Klenk H.-P."/>
            <person name="LaButti K.M."/>
            <person name="Lapidus A."/>
            <person name="Lindquist E.A."/>
            <person name="Lipzen A.M."/>
            <person name="Meier-Kolthoff J.P."/>
            <person name="Ohm R.A."/>
            <person name="Otillar R.P."/>
            <person name="Pangilinan J.L."/>
            <person name="Peng Y."/>
            <person name="Rokas A."/>
            <person name="Rosa C.A."/>
            <person name="Scheuner C."/>
            <person name="Sibirny A.A."/>
            <person name="Slot J.C."/>
            <person name="Stielow J.B."/>
            <person name="Sun H."/>
            <person name="Kurtzman C.P."/>
            <person name="Blackwell M."/>
            <person name="Grigoriev I.V."/>
            <person name="Jeffries T.W."/>
        </authorList>
    </citation>
    <scope>NUCLEOTIDE SEQUENCE [LARGE SCALE GENOMIC DNA]</scope>
    <source>
        <strain evidence="17">ATCC 18201 / CBS 1600 / BCRC 20928 / JCM 3617 / NBRC 0987 / NRRL Y-1542</strain>
    </source>
</reference>
<dbReference type="RefSeq" id="XP_020071130.1">
    <property type="nucleotide sequence ID" value="XM_020213163.1"/>
</dbReference>
<dbReference type="InterPro" id="IPR000719">
    <property type="entry name" value="Prot_kinase_dom"/>
</dbReference>
<dbReference type="OMA" id="HDWFESR"/>
<dbReference type="PROSITE" id="PS00108">
    <property type="entry name" value="PROTEIN_KINASE_ST"/>
    <property type="match status" value="1"/>
</dbReference>
<evidence type="ECO:0000256" key="1">
    <source>
        <dbReference type="ARBA" id="ARBA00005354"/>
    </source>
</evidence>
<dbReference type="EC" id="2.7.11.17" evidence="2"/>
<evidence type="ECO:0000256" key="10">
    <source>
        <dbReference type="ARBA" id="ARBA00047307"/>
    </source>
</evidence>
<keyword evidence="17" id="KW-1185">Reference proteome</keyword>
<evidence type="ECO:0000256" key="2">
    <source>
        <dbReference type="ARBA" id="ARBA00012434"/>
    </source>
</evidence>
<accession>A0A1E4S3L6</accession>
<dbReference type="FunFam" id="1.10.510.10:FF:000449">
    <property type="entry name" value="Calcium/calmodulin-dependent protein kinase"/>
    <property type="match status" value="1"/>
</dbReference>
<keyword evidence="3 13" id="KW-0723">Serine/threonine-protein kinase</keyword>
<dbReference type="InterPro" id="IPR011009">
    <property type="entry name" value="Kinase-like_dom_sf"/>
</dbReference>
<sequence length="414" mass="46598">MPYTSPTSIQPSEVEGHPIQKFINKLAGQPQSYAKKANYIFGKTLGAGTFGVVRRARDINTKEDVAIKIVLKKAFKGNESAFYDELSLLQKCQHKNIVGFRDWFESKDKFYIVTQLATGGELFDRIVEQGKFTEKNAVKIIVQILDAVDYLHNKLNIVHRDLKPENLLYVTRDPDSELVLADFGIAKELLTPDEVLTSSAGSLGYCAPEVLTGKGHGKPCDIWSLGVICYTILCGYSPFRAENVNDFLNEVQKDPPVVFHREQWKHISEGAKRFILRALTIDQKKRATVTELLNDPWILSNYDDYDKDDLLPQLKKSLAKQKFVRVVEIVKLNNRIKKLRELETDSDSDDTDFEFVDSSSSSDSSAFDLSSVANSLKKDTTKSEVNASLFQQVVRAAATNKEKVLSYKEPEAGN</sequence>
<dbReference type="Pfam" id="PF00069">
    <property type="entry name" value="Pkinase"/>
    <property type="match status" value="1"/>
</dbReference>
<feature type="binding site" evidence="12">
    <location>
        <position position="72"/>
    </location>
    <ligand>
        <name>ATP</name>
        <dbReference type="ChEBI" id="CHEBI:30616"/>
    </ligand>
</feature>
<evidence type="ECO:0000256" key="14">
    <source>
        <dbReference type="SAM" id="MobiDB-lite"/>
    </source>
</evidence>
<dbReference type="FunFam" id="3.30.200.20:FF:000278">
    <property type="entry name" value="Calcium/calmodulin-dependent protein kinase II"/>
    <property type="match status" value="1"/>
</dbReference>
<organism evidence="16 17">
    <name type="scientific">Cyberlindnera jadinii (strain ATCC 18201 / CBS 1600 / BCRC 20928 / JCM 3617 / NBRC 0987 / NRRL Y-1542)</name>
    <name type="common">Torula yeast</name>
    <name type="synonym">Candida utilis</name>
    <dbReference type="NCBI Taxonomy" id="983966"/>
    <lineage>
        <taxon>Eukaryota</taxon>
        <taxon>Fungi</taxon>
        <taxon>Dikarya</taxon>
        <taxon>Ascomycota</taxon>
        <taxon>Saccharomycotina</taxon>
        <taxon>Saccharomycetes</taxon>
        <taxon>Phaffomycetales</taxon>
        <taxon>Phaffomycetaceae</taxon>
        <taxon>Cyberlindnera</taxon>
    </lineage>
</organism>
<evidence type="ECO:0000256" key="12">
    <source>
        <dbReference type="PROSITE-ProRule" id="PRU10141"/>
    </source>
</evidence>
<evidence type="ECO:0000256" key="4">
    <source>
        <dbReference type="ARBA" id="ARBA00022553"/>
    </source>
</evidence>
<dbReference type="EMBL" id="KV453929">
    <property type="protein sequence ID" value="ODV74091.1"/>
    <property type="molecule type" value="Genomic_DNA"/>
</dbReference>
<dbReference type="GO" id="GO:0005516">
    <property type="term" value="F:calmodulin binding"/>
    <property type="evidence" value="ECO:0007669"/>
    <property type="project" value="UniProtKB-KW"/>
</dbReference>
<keyword evidence="9" id="KW-0112">Calmodulin-binding</keyword>
<keyword evidence="4" id="KW-0597">Phosphoprotein</keyword>
<comment type="catalytic activity">
    <reaction evidence="10">
        <text>L-threonyl-[protein] + ATP = O-phospho-L-threonyl-[protein] + ADP + H(+)</text>
        <dbReference type="Rhea" id="RHEA:46608"/>
        <dbReference type="Rhea" id="RHEA-COMP:11060"/>
        <dbReference type="Rhea" id="RHEA-COMP:11605"/>
        <dbReference type="ChEBI" id="CHEBI:15378"/>
        <dbReference type="ChEBI" id="CHEBI:30013"/>
        <dbReference type="ChEBI" id="CHEBI:30616"/>
        <dbReference type="ChEBI" id="CHEBI:61977"/>
        <dbReference type="ChEBI" id="CHEBI:456216"/>
        <dbReference type="EC" id="2.7.11.17"/>
    </reaction>
</comment>
<dbReference type="Proteomes" id="UP000094389">
    <property type="component" value="Unassembled WGS sequence"/>
</dbReference>
<name>A0A1E4S3L6_CYBJN</name>
<evidence type="ECO:0000313" key="16">
    <source>
        <dbReference type="EMBL" id="ODV74091.1"/>
    </source>
</evidence>
<dbReference type="GO" id="GO:0005524">
    <property type="term" value="F:ATP binding"/>
    <property type="evidence" value="ECO:0007669"/>
    <property type="project" value="UniProtKB-UniRule"/>
</dbReference>
<comment type="catalytic activity">
    <reaction evidence="11">
        <text>L-seryl-[protein] + ATP = O-phospho-L-seryl-[protein] + ADP + H(+)</text>
        <dbReference type="Rhea" id="RHEA:17989"/>
        <dbReference type="Rhea" id="RHEA-COMP:9863"/>
        <dbReference type="Rhea" id="RHEA-COMP:11604"/>
        <dbReference type="ChEBI" id="CHEBI:15378"/>
        <dbReference type="ChEBI" id="CHEBI:29999"/>
        <dbReference type="ChEBI" id="CHEBI:30616"/>
        <dbReference type="ChEBI" id="CHEBI:83421"/>
        <dbReference type="ChEBI" id="CHEBI:456216"/>
        <dbReference type="EC" id="2.7.11.17"/>
    </reaction>
</comment>
<keyword evidence="7 16" id="KW-0418">Kinase</keyword>
<gene>
    <name evidence="16" type="ORF">CYBJADRAFT_138771</name>
</gene>
<keyword evidence="8 12" id="KW-0067">ATP-binding</keyword>
<dbReference type="CDD" id="cd05117">
    <property type="entry name" value="STKc_CAMK"/>
    <property type="match status" value="1"/>
</dbReference>
<feature type="region of interest" description="Disordered" evidence="14">
    <location>
        <begin position="346"/>
        <end position="367"/>
    </location>
</feature>
<evidence type="ECO:0000256" key="3">
    <source>
        <dbReference type="ARBA" id="ARBA00022527"/>
    </source>
</evidence>
<evidence type="ECO:0000256" key="7">
    <source>
        <dbReference type="ARBA" id="ARBA00022777"/>
    </source>
</evidence>
<feature type="domain" description="Protein kinase" evidence="15">
    <location>
        <begin position="39"/>
        <end position="298"/>
    </location>
</feature>
<keyword evidence="6 12" id="KW-0547">Nucleotide-binding</keyword>